<reference evidence="1" key="2">
    <citation type="submission" date="2015-07" db="EMBL/GenBank/DDBJ databases">
        <title>Plasmids, circular viruses and viroids from rat gut.</title>
        <authorList>
            <person name="Jorgensen T.J."/>
            <person name="Hansen M.A."/>
            <person name="Xu Z."/>
            <person name="Tabak M.A."/>
            <person name="Sorensen S.J."/>
            <person name="Hansen L.H."/>
        </authorList>
    </citation>
    <scope>NUCLEOTIDE SEQUENCE</scope>
    <source>
        <strain evidence="1">RGFK0966</strain>
    </source>
</reference>
<accession>A0A0H5Q429</accession>
<reference evidence="1" key="1">
    <citation type="submission" date="2015-06" db="EMBL/GenBank/DDBJ databases">
        <authorList>
            <person name="Joergensen T."/>
        </authorList>
    </citation>
    <scope>NUCLEOTIDE SEQUENCE</scope>
    <source>
        <strain evidence="1">RGFK0966</strain>
    </source>
</reference>
<sequence length="190" mass="19268">MPGGESFAWGFWYDSVDEETAQGEANAMVALAGFRNLISAAASIASGGTIARMLHIYQYVDGQAGGAASDVGTAAIAAGAGIAGETCPNNVALCMSLRGSVPGPPIRNRFYLPATGISGLDGGRIGQTVQQTLLGGLASLAGDRLLLANSTTRGRANTVDSISVGDVPDSQNGRRAGLVEQYASMSGPFN</sequence>
<organism evidence="1">
    <name type="scientific">uncultured prokaryote</name>
    <dbReference type="NCBI Taxonomy" id="198431"/>
    <lineage>
        <taxon>unclassified sequences</taxon>
        <taxon>environmental samples</taxon>
    </lineage>
</organism>
<dbReference type="AlphaFoldDB" id="A0A0H5Q429"/>
<dbReference type="EMBL" id="LN853563">
    <property type="protein sequence ID" value="CRY96179.1"/>
    <property type="molecule type" value="Genomic_DNA"/>
</dbReference>
<proteinExistence type="predicted"/>
<protein>
    <submittedName>
        <fullName evidence="1">Uncharacterized protein</fullName>
    </submittedName>
</protein>
<evidence type="ECO:0000313" key="1">
    <source>
        <dbReference type="EMBL" id="CRY96179.1"/>
    </source>
</evidence>
<name>A0A0H5Q429_9ZZZZ</name>